<dbReference type="CDD" id="cd03089">
    <property type="entry name" value="PMM_PGM"/>
    <property type="match status" value="1"/>
</dbReference>
<feature type="domain" description="Alpha-D-phosphohexomutase alpha/beta/alpha" evidence="11">
    <location>
        <begin position="501"/>
        <end position="598"/>
    </location>
</feature>
<keyword evidence="6 13" id="KW-0413">Isomerase</keyword>
<keyword evidence="8" id="KW-1133">Transmembrane helix</keyword>
<dbReference type="PROSITE" id="PS00710">
    <property type="entry name" value="PGM_PMM"/>
    <property type="match status" value="1"/>
</dbReference>
<evidence type="ECO:0000256" key="3">
    <source>
        <dbReference type="ARBA" id="ARBA00022553"/>
    </source>
</evidence>
<dbReference type="InterPro" id="IPR005843">
    <property type="entry name" value="A-D-PHexomutase_C"/>
</dbReference>
<dbReference type="EMBL" id="UOFA01000080">
    <property type="protein sequence ID" value="VAW44114.1"/>
    <property type="molecule type" value="Genomic_DNA"/>
</dbReference>
<feature type="transmembrane region" description="Helical" evidence="8">
    <location>
        <begin position="49"/>
        <end position="69"/>
    </location>
</feature>
<evidence type="ECO:0000259" key="10">
    <source>
        <dbReference type="Pfam" id="PF02878"/>
    </source>
</evidence>
<dbReference type="EC" id="5.4.2.8" evidence="13"/>
<evidence type="ECO:0000256" key="6">
    <source>
        <dbReference type="ARBA" id="ARBA00023235"/>
    </source>
</evidence>
<reference evidence="13" key="1">
    <citation type="submission" date="2018-06" db="EMBL/GenBank/DDBJ databases">
        <authorList>
            <person name="Zhirakovskaya E."/>
        </authorList>
    </citation>
    <scope>NUCLEOTIDE SEQUENCE</scope>
</reference>
<comment type="similarity">
    <text evidence="2">Belongs to the phosphohexose mutase family.</text>
</comment>
<proteinExistence type="inferred from homology"/>
<dbReference type="Pfam" id="PF00408">
    <property type="entry name" value="PGM_PMM_IV"/>
    <property type="match status" value="1"/>
</dbReference>
<feature type="domain" description="Alpha-D-phosphohexomutase alpha/beta/alpha" evidence="12">
    <location>
        <begin position="602"/>
        <end position="711"/>
    </location>
</feature>
<keyword evidence="4" id="KW-0479">Metal-binding</keyword>
<accession>A0A3B0WKM8</accession>
<dbReference type="InterPro" id="IPR016066">
    <property type="entry name" value="A-D-PHexomutase_CS"/>
</dbReference>
<dbReference type="InterPro" id="IPR036900">
    <property type="entry name" value="A-D-PHexomutase_C_sf"/>
</dbReference>
<evidence type="ECO:0000313" key="13">
    <source>
        <dbReference type="EMBL" id="VAW44114.1"/>
    </source>
</evidence>
<dbReference type="InterPro" id="IPR005845">
    <property type="entry name" value="A-D-PHexomutase_a/b/a-II"/>
</dbReference>
<evidence type="ECO:0000256" key="5">
    <source>
        <dbReference type="ARBA" id="ARBA00022842"/>
    </source>
</evidence>
<dbReference type="Pfam" id="PF02878">
    <property type="entry name" value="PGM_PMM_I"/>
    <property type="match status" value="1"/>
</dbReference>
<evidence type="ECO:0000259" key="11">
    <source>
        <dbReference type="Pfam" id="PF02879"/>
    </source>
</evidence>
<protein>
    <submittedName>
        <fullName evidence="13">Phosphoglucomutase @ Phosphomannomutase</fullName>
        <ecNumber evidence="13">5.4.2.2</ecNumber>
        <ecNumber evidence="13">5.4.2.8</ecNumber>
    </submittedName>
</protein>
<dbReference type="Pfam" id="PF02879">
    <property type="entry name" value="PGM_PMM_II"/>
    <property type="match status" value="1"/>
</dbReference>
<dbReference type="PRINTS" id="PR00509">
    <property type="entry name" value="PGMPMM"/>
</dbReference>
<dbReference type="GO" id="GO:0005975">
    <property type="term" value="P:carbohydrate metabolic process"/>
    <property type="evidence" value="ECO:0007669"/>
    <property type="project" value="InterPro"/>
</dbReference>
<dbReference type="InterPro" id="IPR016055">
    <property type="entry name" value="A-D-PHexomutase_a/b/a-I/II/III"/>
</dbReference>
<dbReference type="SUPFAM" id="SSF55957">
    <property type="entry name" value="Phosphoglucomutase, C-terminal domain"/>
    <property type="match status" value="1"/>
</dbReference>
<evidence type="ECO:0000256" key="8">
    <source>
        <dbReference type="SAM" id="Phobius"/>
    </source>
</evidence>
<dbReference type="AlphaFoldDB" id="A0A3B0WKM8"/>
<dbReference type="InterPro" id="IPR005844">
    <property type="entry name" value="A-D-PHexomutase_a/b/a-I"/>
</dbReference>
<feature type="domain" description="Alpha-D-phosphohexomutase C-terminal" evidence="9">
    <location>
        <begin position="734"/>
        <end position="792"/>
    </location>
</feature>
<evidence type="ECO:0000256" key="4">
    <source>
        <dbReference type="ARBA" id="ARBA00022723"/>
    </source>
</evidence>
<dbReference type="EC" id="5.4.2.2" evidence="13"/>
<dbReference type="SUPFAM" id="SSF53738">
    <property type="entry name" value="Phosphoglucomutase, first 3 domains"/>
    <property type="match status" value="3"/>
</dbReference>
<dbReference type="Gene3D" id="3.30.310.50">
    <property type="entry name" value="Alpha-D-phosphohexomutase, C-terminal domain"/>
    <property type="match status" value="1"/>
</dbReference>
<dbReference type="PANTHER" id="PTHR43771:SF2">
    <property type="entry name" value="PHOSPHOMANNOMUTASE_PHOSPHOGLUCOMUTASE"/>
    <property type="match status" value="1"/>
</dbReference>
<evidence type="ECO:0000259" key="12">
    <source>
        <dbReference type="Pfam" id="PF02880"/>
    </source>
</evidence>
<keyword evidence="3" id="KW-0597">Phosphoprotein</keyword>
<keyword evidence="8" id="KW-0812">Transmembrane</keyword>
<organism evidence="13">
    <name type="scientific">hydrothermal vent metagenome</name>
    <dbReference type="NCBI Taxonomy" id="652676"/>
    <lineage>
        <taxon>unclassified sequences</taxon>
        <taxon>metagenomes</taxon>
        <taxon>ecological metagenomes</taxon>
    </lineage>
</organism>
<comment type="cofactor">
    <cofactor evidence="1">
        <name>Mg(2+)</name>
        <dbReference type="ChEBI" id="CHEBI:18420"/>
    </cofactor>
</comment>
<dbReference type="PANTHER" id="PTHR43771">
    <property type="entry name" value="PHOSPHOMANNOMUTASE"/>
    <property type="match status" value="1"/>
</dbReference>
<dbReference type="Gene3D" id="3.40.120.10">
    <property type="entry name" value="Alpha-D-Glucose-1,6-Bisphosphate, subunit A, domain 3"/>
    <property type="match status" value="3"/>
</dbReference>
<dbReference type="InterPro" id="IPR005841">
    <property type="entry name" value="Alpha-D-phosphohexomutase_SF"/>
</dbReference>
<keyword evidence="8" id="KW-0472">Membrane</keyword>
<feature type="domain" description="Alpha-D-phosphohexomutase alpha/beta/alpha" evidence="10">
    <location>
        <begin position="355"/>
        <end position="483"/>
    </location>
</feature>
<gene>
    <name evidence="13" type="ORF">MNBD_GAMMA02-763</name>
</gene>
<name>A0A3B0WKM8_9ZZZZ</name>
<keyword evidence="5" id="KW-0460">Magnesium</keyword>
<dbReference type="InterPro" id="IPR005846">
    <property type="entry name" value="A-D-PHexomutase_a/b/a-III"/>
</dbReference>
<sequence length="806" mass="89003">MDWNNLFSKFKKNNADENTTGVSSDSTTPDDSADNGSAKTNKINLGDELLWTSGFVIAALACLLFGYLLKFNFVETRALNQLKQQSQDLALSVQQRTEEVKLLAAAIVANNPDAENIGELINNEVDNALRVLRIMEPVDDIQPDTVFPGINFATLDMLKMTSESQQEQLPEIHLYGQSDQYLNFVYIQKPEQSYVVISYPVELIIKPQHLQFDKSELILTQQSGTYSNVELQKWGKVNQNAATSFQQTSIPNSNFYVTYAVERNYSGLFKLSFLNSTVAFLAALILAVLTYIKRQQRIVVLQANKDTQKEETIYVYSPKSKNNDALPNLEDDQADTENQLASIKNTSPGALPDKSIFKAYDIRGIVDQTLTIDTVKQIGHAIGSENLNRGRKTIVVARDGRLSGPSLLKALITGISRSGCDVINIGAVPTGVLYFSTHHLETGSGVMLTGSHNPANYNGLKIMLDGETLAGKLISNLYDMIASGDLLNGQGSVQELDIADDYVDYISSEIQLENEPTIVVDCGNGIPGILGPEVLEEIGCNVIPLHCEVDGNFPNHHPDPSVPENLQDLITTLKSVDADIGIAFDGDGDRLGVVTKSGEIINPDRLLMLFAKDVLSRQPGSSIIFDVKCTGHLPKSIVKHGGMPIMWKTGHSFMKAKLKETNAALAGEMSGHFFFNERWFGFDDGIYAAARLLEILDQEEGTPQEVFDTLPNSVNTPELKVHMPEGEHYKFMENFLTKAEFPDAKITTIDGIRADFAHGWGLVRCSNTTPCLVMRFDADDQKTLDIIKEEFRVQLMAVDANLDLPF</sequence>
<evidence type="ECO:0000256" key="7">
    <source>
        <dbReference type="SAM" id="MobiDB-lite"/>
    </source>
</evidence>
<dbReference type="Pfam" id="PF02880">
    <property type="entry name" value="PGM_PMM_III"/>
    <property type="match status" value="1"/>
</dbReference>
<dbReference type="GO" id="GO:0004615">
    <property type="term" value="F:phosphomannomutase activity"/>
    <property type="evidence" value="ECO:0007669"/>
    <property type="project" value="UniProtKB-EC"/>
</dbReference>
<evidence type="ECO:0000259" key="9">
    <source>
        <dbReference type="Pfam" id="PF00408"/>
    </source>
</evidence>
<dbReference type="GO" id="GO:0004614">
    <property type="term" value="F:phosphoglucomutase activity"/>
    <property type="evidence" value="ECO:0007669"/>
    <property type="project" value="UniProtKB-EC"/>
</dbReference>
<feature type="region of interest" description="Disordered" evidence="7">
    <location>
        <begin position="14"/>
        <end position="37"/>
    </location>
</feature>
<feature type="transmembrane region" description="Helical" evidence="8">
    <location>
        <begin position="273"/>
        <end position="292"/>
    </location>
</feature>
<dbReference type="GO" id="GO:0000287">
    <property type="term" value="F:magnesium ion binding"/>
    <property type="evidence" value="ECO:0007669"/>
    <property type="project" value="InterPro"/>
</dbReference>
<feature type="compositionally biased region" description="Low complexity" evidence="7">
    <location>
        <begin position="19"/>
        <end position="30"/>
    </location>
</feature>
<evidence type="ECO:0000256" key="1">
    <source>
        <dbReference type="ARBA" id="ARBA00001946"/>
    </source>
</evidence>
<evidence type="ECO:0000256" key="2">
    <source>
        <dbReference type="ARBA" id="ARBA00010231"/>
    </source>
</evidence>